<gene>
    <name evidence="1" type="ORF">ML462_12920</name>
</gene>
<organism evidence="1 2">
    <name type="scientific">Christiangramia lutea</name>
    <dbReference type="NCBI Taxonomy" id="1607951"/>
    <lineage>
        <taxon>Bacteria</taxon>
        <taxon>Pseudomonadati</taxon>
        <taxon>Bacteroidota</taxon>
        <taxon>Flavobacteriia</taxon>
        <taxon>Flavobacteriales</taxon>
        <taxon>Flavobacteriaceae</taxon>
        <taxon>Christiangramia</taxon>
    </lineage>
</organism>
<protein>
    <submittedName>
        <fullName evidence="1">Uncharacterized protein</fullName>
    </submittedName>
</protein>
<dbReference type="Proteomes" id="UP001139226">
    <property type="component" value="Unassembled WGS sequence"/>
</dbReference>
<reference evidence="1" key="1">
    <citation type="submission" date="2022-03" db="EMBL/GenBank/DDBJ databases">
        <title>Gramella crocea sp. nov., isolated from activated sludge of a seafood processing plant.</title>
        <authorList>
            <person name="Zhang X."/>
        </authorList>
    </citation>
    <scope>NUCLEOTIDE SEQUENCE</scope>
    <source>
        <strain evidence="1">YJ019</strain>
    </source>
</reference>
<dbReference type="RefSeq" id="WP_240714235.1">
    <property type="nucleotide sequence ID" value="NZ_JAKVTV010000004.1"/>
</dbReference>
<dbReference type="EMBL" id="JAKVTV010000004">
    <property type="protein sequence ID" value="MCH4824073.1"/>
    <property type="molecule type" value="Genomic_DNA"/>
</dbReference>
<name>A0A9X1V4M2_9FLAO</name>
<proteinExistence type="predicted"/>
<dbReference type="Pfam" id="PF13715">
    <property type="entry name" value="CarbopepD_reg_2"/>
    <property type="match status" value="1"/>
</dbReference>
<dbReference type="InterPro" id="IPR008969">
    <property type="entry name" value="CarboxyPept-like_regulatory"/>
</dbReference>
<dbReference type="AlphaFoldDB" id="A0A9X1V4M2"/>
<keyword evidence="2" id="KW-1185">Reference proteome</keyword>
<accession>A0A9X1V4M2</accession>
<evidence type="ECO:0000313" key="1">
    <source>
        <dbReference type="EMBL" id="MCH4824073.1"/>
    </source>
</evidence>
<dbReference type="SUPFAM" id="SSF49464">
    <property type="entry name" value="Carboxypeptidase regulatory domain-like"/>
    <property type="match status" value="1"/>
</dbReference>
<sequence length="247" mass="27841">MIVVLFTCFQFYESRAQERKLLDGVVLIDSTGVAGGIHVVNLSAETGASTDANGNFRIMAKTGDTLFFSSIQFQHKRIIIEQSSFNSVLKVKLVEKFNELDEVQLDDIRLSGFLSEDLDKVPKSIYEKLGMPFPKPRRSSLELAAHSARNGGSISTIINALNGKLKQIKKAEENHKRTVLVEEGLSLVGKSLFKYRFGLPEEEIINFLYFCTEDNEYSTLVASESIMELLEFFESKIDSFKALRELH</sequence>
<comment type="caution">
    <text evidence="1">The sequence shown here is derived from an EMBL/GenBank/DDBJ whole genome shotgun (WGS) entry which is preliminary data.</text>
</comment>
<evidence type="ECO:0000313" key="2">
    <source>
        <dbReference type="Proteomes" id="UP001139226"/>
    </source>
</evidence>